<gene>
    <name evidence="6" type="ORF">EV44_g2703</name>
</gene>
<evidence type="ECO:0000256" key="4">
    <source>
        <dbReference type="RuleBase" id="RU365026"/>
    </source>
</evidence>
<dbReference type="HOGENOM" id="CLU_010236_4_2_1"/>
<evidence type="ECO:0000256" key="1">
    <source>
        <dbReference type="ARBA" id="ARBA00006756"/>
    </source>
</evidence>
<comment type="similarity">
    <text evidence="1 4">Belongs to the EXO70 family.</text>
</comment>
<reference evidence="6 7" key="1">
    <citation type="journal article" date="2014" name="BMC Genomics">
        <title>Adaptive genomic structural variation in the grape powdery mildew pathogen, Erysiphe necator.</title>
        <authorList>
            <person name="Jones L."/>
            <person name="Riaz S."/>
            <person name="Morales-Cruz A."/>
            <person name="Amrine K.C."/>
            <person name="McGuire B."/>
            <person name="Gubler W.D."/>
            <person name="Walker M.A."/>
            <person name="Cantu D."/>
        </authorList>
    </citation>
    <scope>NUCLEOTIDE SEQUENCE [LARGE SCALE GENOMIC DNA]</scope>
    <source>
        <strain evidence="7">c</strain>
    </source>
</reference>
<dbReference type="PANTHER" id="PTHR12542:SF41">
    <property type="entry name" value="EXOCYST COMPLEX COMPONENT 7"/>
    <property type="match status" value="1"/>
</dbReference>
<dbReference type="EMBL" id="JNVN01000210">
    <property type="protein sequence ID" value="KHJ35906.1"/>
    <property type="molecule type" value="Genomic_DNA"/>
</dbReference>
<evidence type="ECO:0000313" key="6">
    <source>
        <dbReference type="EMBL" id="KHJ35906.1"/>
    </source>
</evidence>
<keyword evidence="7" id="KW-1185">Reference proteome</keyword>
<keyword evidence="4" id="KW-0653">Protein transport</keyword>
<dbReference type="STRING" id="52586.A0A0B1PGA4"/>
<dbReference type="PANTHER" id="PTHR12542">
    <property type="entry name" value="EXOCYST COMPLEX PROTEIN EXO70"/>
    <property type="match status" value="1"/>
</dbReference>
<dbReference type="GO" id="GO:0005546">
    <property type="term" value="F:phosphatidylinositol-4,5-bisphosphate binding"/>
    <property type="evidence" value="ECO:0007669"/>
    <property type="project" value="InterPro"/>
</dbReference>
<dbReference type="SUPFAM" id="SSF74788">
    <property type="entry name" value="Cullin repeat-like"/>
    <property type="match status" value="1"/>
</dbReference>
<organism evidence="6 7">
    <name type="scientific">Uncinula necator</name>
    <name type="common">Grape powdery mildew</name>
    <dbReference type="NCBI Taxonomy" id="52586"/>
    <lineage>
        <taxon>Eukaryota</taxon>
        <taxon>Fungi</taxon>
        <taxon>Dikarya</taxon>
        <taxon>Ascomycota</taxon>
        <taxon>Pezizomycotina</taxon>
        <taxon>Leotiomycetes</taxon>
        <taxon>Erysiphales</taxon>
        <taxon>Erysiphaceae</taxon>
        <taxon>Erysiphe</taxon>
    </lineage>
</organism>
<dbReference type="Pfam" id="PF20669">
    <property type="entry name" value="Exo70_N"/>
    <property type="match status" value="1"/>
</dbReference>
<protein>
    <recommendedName>
        <fullName evidence="4">Exocyst complex protein EXO70</fullName>
    </recommendedName>
</protein>
<comment type="function">
    <text evidence="4">Involved in the secretory pathway as part of the exocyst complex which tethers secretory vesicles to the sites of exocytosis. Also plays a role in the assembly of the exocyst.</text>
</comment>
<dbReference type="Pfam" id="PF03081">
    <property type="entry name" value="Exo70_C"/>
    <property type="match status" value="1"/>
</dbReference>
<proteinExistence type="inferred from homology"/>
<comment type="caution">
    <text evidence="6">The sequence shown here is derived from an EMBL/GenBank/DDBJ whole genome shotgun (WGS) entry which is preliminary data.</text>
</comment>
<dbReference type="OMA" id="GIIRAGP"/>
<sequence>MVKPRQIVEEEMRAEVEVLDSRLEKTRLLNKKLATSLARLEANGLSVQEAIGPIYSDARKIQVLGMNLDAVLNAIERIRQPSDIKSNEEDIIRRGPEQAGLSSYLNSVKRMDKALSELRQTNLRSNQLAIADLNRLLKSGHQQLEGYFRKILLEDSKAFEPLYFITKNKQFPTLSSERTTRLGLINSYMISEDRQSENQGPSMSQVYSSVRGPYLMQCLQNLASATIQTLKKKSSDEIYKPGTNGMATYSKGIELAFLAEYDNICALFSRDEWAKVFNATCQGSITELMRTLRDINNHVKANLNTDCFLAYEVIEIMSNLSSSIETKTGELRPSFVAALKPVRETAKSSLAELLENTRIKIANLPNLPQDGAAVSITTETMIRLQIMVDYLRPISSLMISIGDNGWNSNPTTSLLADQTPSMTIFDVGADGQQIFANYSADTVETLLESLEQKGKNSYKNRATLGIFIANNATLVHRQIQSSVLQPFLSNRLAEVDKWRKNGESLYTQAWREPAANLFDKSYTNRPSASSRQSGTGASTDSAAILRGLSSKEKDGIKEKFRLFNTSFEELVAKHKALSMEKEVREEIARQIQQMIEPLYLRFWDRYHEIDRGRGKYVKYDKASISNVFIGLAM</sequence>
<evidence type="ECO:0000259" key="5">
    <source>
        <dbReference type="Pfam" id="PF03081"/>
    </source>
</evidence>
<feature type="domain" description="Exocyst complex subunit Exo70 C-terminal" evidence="5">
    <location>
        <begin position="243"/>
        <end position="627"/>
    </location>
</feature>
<evidence type="ECO:0000256" key="3">
    <source>
        <dbReference type="ARBA" id="ARBA00022483"/>
    </source>
</evidence>
<dbReference type="InterPro" id="IPR004140">
    <property type="entry name" value="Exo70"/>
</dbReference>
<dbReference type="GO" id="GO:0015031">
    <property type="term" value="P:protein transport"/>
    <property type="evidence" value="ECO:0007669"/>
    <property type="project" value="UniProtKB-KW"/>
</dbReference>
<dbReference type="Proteomes" id="UP000030854">
    <property type="component" value="Unassembled WGS sequence"/>
</dbReference>
<comment type="subcellular location">
    <subcellularLocation>
        <location evidence="4">Bud</location>
    </subcellularLocation>
    <subcellularLocation>
        <location evidence="4">Bud neck</location>
    </subcellularLocation>
</comment>
<dbReference type="InterPro" id="IPR016159">
    <property type="entry name" value="Cullin_repeat-like_dom_sf"/>
</dbReference>
<dbReference type="GO" id="GO:0006887">
    <property type="term" value="P:exocytosis"/>
    <property type="evidence" value="ECO:0007669"/>
    <property type="project" value="UniProtKB-KW"/>
</dbReference>
<dbReference type="InterPro" id="IPR046364">
    <property type="entry name" value="Exo70_C"/>
</dbReference>
<evidence type="ECO:0000313" key="7">
    <source>
        <dbReference type="Proteomes" id="UP000030854"/>
    </source>
</evidence>
<dbReference type="AlphaFoldDB" id="A0A0B1PGA4"/>
<keyword evidence="2 4" id="KW-0813">Transport</keyword>
<evidence type="ECO:0000256" key="2">
    <source>
        <dbReference type="ARBA" id="ARBA00022448"/>
    </source>
</evidence>
<name>A0A0B1PGA4_UNCNE</name>
<keyword evidence="3 4" id="KW-0268">Exocytosis</keyword>
<dbReference type="GO" id="GO:0000145">
    <property type="term" value="C:exocyst"/>
    <property type="evidence" value="ECO:0007669"/>
    <property type="project" value="InterPro"/>
</dbReference>
<accession>A0A0B1PGA4</accession>
<dbReference type="Gene3D" id="1.20.1280.170">
    <property type="entry name" value="Exocyst complex component Exo70"/>
    <property type="match status" value="1"/>
</dbReference>
<dbReference type="GO" id="GO:0005935">
    <property type="term" value="C:cellular bud neck"/>
    <property type="evidence" value="ECO:0007669"/>
    <property type="project" value="UniProtKB-SubCell"/>
</dbReference>